<evidence type="ECO:0000313" key="2">
    <source>
        <dbReference type="Proteomes" id="UP000308652"/>
    </source>
</evidence>
<evidence type="ECO:0000313" key="1">
    <source>
        <dbReference type="EMBL" id="TFK36081.1"/>
    </source>
</evidence>
<sequence>MSAYQSHPPPPPLISTGSPPTPTIFNVSISITPATTAFDINGVATHPYHLQCQHTNYTCLHCHQHQWDPPLPPSMSAYQSHPPPLSSTSTGPTPATFYVSISITPASTAFDINGVTTHPYHLQLSPPTPTIFNVSILITPASTTFNINGVTTCPYHLQCLPPTPTTFDVSISITHSTAFDINGVTTCPYHL</sequence>
<protein>
    <submittedName>
        <fullName evidence="1">Uncharacterized protein</fullName>
    </submittedName>
</protein>
<dbReference type="Proteomes" id="UP000308652">
    <property type="component" value="Unassembled WGS sequence"/>
</dbReference>
<organism evidence="1 2">
    <name type="scientific">Crucibulum laeve</name>
    <dbReference type="NCBI Taxonomy" id="68775"/>
    <lineage>
        <taxon>Eukaryota</taxon>
        <taxon>Fungi</taxon>
        <taxon>Dikarya</taxon>
        <taxon>Basidiomycota</taxon>
        <taxon>Agaricomycotina</taxon>
        <taxon>Agaricomycetes</taxon>
        <taxon>Agaricomycetidae</taxon>
        <taxon>Agaricales</taxon>
        <taxon>Agaricineae</taxon>
        <taxon>Nidulariaceae</taxon>
        <taxon>Crucibulum</taxon>
    </lineage>
</organism>
<proteinExistence type="predicted"/>
<name>A0A5C3M4P2_9AGAR</name>
<reference evidence="1 2" key="1">
    <citation type="journal article" date="2019" name="Nat. Ecol. Evol.">
        <title>Megaphylogeny resolves global patterns of mushroom evolution.</title>
        <authorList>
            <person name="Varga T."/>
            <person name="Krizsan K."/>
            <person name="Foldi C."/>
            <person name="Dima B."/>
            <person name="Sanchez-Garcia M."/>
            <person name="Sanchez-Ramirez S."/>
            <person name="Szollosi G.J."/>
            <person name="Szarkandi J.G."/>
            <person name="Papp V."/>
            <person name="Albert L."/>
            <person name="Andreopoulos W."/>
            <person name="Angelini C."/>
            <person name="Antonin V."/>
            <person name="Barry K.W."/>
            <person name="Bougher N.L."/>
            <person name="Buchanan P."/>
            <person name="Buyck B."/>
            <person name="Bense V."/>
            <person name="Catcheside P."/>
            <person name="Chovatia M."/>
            <person name="Cooper J."/>
            <person name="Damon W."/>
            <person name="Desjardin D."/>
            <person name="Finy P."/>
            <person name="Geml J."/>
            <person name="Haridas S."/>
            <person name="Hughes K."/>
            <person name="Justo A."/>
            <person name="Karasinski D."/>
            <person name="Kautmanova I."/>
            <person name="Kiss B."/>
            <person name="Kocsube S."/>
            <person name="Kotiranta H."/>
            <person name="LaButti K.M."/>
            <person name="Lechner B.E."/>
            <person name="Liimatainen K."/>
            <person name="Lipzen A."/>
            <person name="Lukacs Z."/>
            <person name="Mihaltcheva S."/>
            <person name="Morgado L.N."/>
            <person name="Niskanen T."/>
            <person name="Noordeloos M.E."/>
            <person name="Ohm R.A."/>
            <person name="Ortiz-Santana B."/>
            <person name="Ovrebo C."/>
            <person name="Racz N."/>
            <person name="Riley R."/>
            <person name="Savchenko A."/>
            <person name="Shiryaev A."/>
            <person name="Soop K."/>
            <person name="Spirin V."/>
            <person name="Szebenyi C."/>
            <person name="Tomsovsky M."/>
            <person name="Tulloss R.E."/>
            <person name="Uehling J."/>
            <person name="Grigoriev I.V."/>
            <person name="Vagvolgyi C."/>
            <person name="Papp T."/>
            <person name="Martin F.M."/>
            <person name="Miettinen O."/>
            <person name="Hibbett D.S."/>
            <person name="Nagy L.G."/>
        </authorList>
    </citation>
    <scope>NUCLEOTIDE SEQUENCE [LARGE SCALE GENOMIC DNA]</scope>
    <source>
        <strain evidence="1 2">CBS 166.37</strain>
    </source>
</reference>
<dbReference type="EMBL" id="ML213616">
    <property type="protein sequence ID" value="TFK36081.1"/>
    <property type="molecule type" value="Genomic_DNA"/>
</dbReference>
<keyword evidence="2" id="KW-1185">Reference proteome</keyword>
<gene>
    <name evidence="1" type="ORF">BDQ12DRAFT_725382</name>
</gene>
<accession>A0A5C3M4P2</accession>
<dbReference type="AlphaFoldDB" id="A0A5C3M4P2"/>